<keyword evidence="2" id="KW-0028">Amino-acid biosynthesis</keyword>
<dbReference type="GO" id="GO:0009085">
    <property type="term" value="P:lysine biosynthetic process"/>
    <property type="evidence" value="ECO:0007669"/>
    <property type="project" value="UniProtKB-KW"/>
</dbReference>
<dbReference type="EMBL" id="JACXAF010000008">
    <property type="protein sequence ID" value="MBD1389357.1"/>
    <property type="molecule type" value="Genomic_DNA"/>
</dbReference>
<dbReference type="InterPro" id="IPR011004">
    <property type="entry name" value="Trimer_LpxA-like_sf"/>
</dbReference>
<dbReference type="Gene3D" id="1.10.166.10">
    <property type="entry name" value="Tetrahydrodipicolinate-N-succinyltransferase, N-terminal domain"/>
    <property type="match status" value="1"/>
</dbReference>
<dbReference type="InterPro" id="IPR001451">
    <property type="entry name" value="Hexapep"/>
</dbReference>
<evidence type="ECO:0000256" key="7">
    <source>
        <dbReference type="ARBA" id="ARBA00023315"/>
    </source>
</evidence>
<evidence type="ECO:0000256" key="1">
    <source>
        <dbReference type="ARBA" id="ARBA00007274"/>
    </source>
</evidence>
<dbReference type="CDD" id="cd03350">
    <property type="entry name" value="LbH_THP_succinylT"/>
    <property type="match status" value="1"/>
</dbReference>
<dbReference type="PANTHER" id="PTHR43300:SF10">
    <property type="entry name" value="2,3,4,5-TETRAHYDROPYRIDINE-2,6-DICARBOXYLATE N-ACETYLTRANSFERASE"/>
    <property type="match status" value="1"/>
</dbReference>
<evidence type="ECO:0000256" key="2">
    <source>
        <dbReference type="ARBA" id="ARBA00022605"/>
    </source>
</evidence>
<dbReference type="Proteomes" id="UP000638014">
    <property type="component" value="Unassembled WGS sequence"/>
</dbReference>
<reference evidence="9" key="1">
    <citation type="submission" date="2020-09" db="EMBL/GenBank/DDBJ databases">
        <title>A novel bacterium of genus Neiella, isolated from South China Sea.</title>
        <authorList>
            <person name="Huang H."/>
            <person name="Mo K."/>
            <person name="Hu Y."/>
        </authorList>
    </citation>
    <scope>NUCLEOTIDE SEQUENCE</scope>
    <source>
        <strain evidence="9">HB171785</strain>
    </source>
</reference>
<evidence type="ECO:0000313" key="9">
    <source>
        <dbReference type="EMBL" id="MBD1389357.1"/>
    </source>
</evidence>
<feature type="domain" description="Tetrahydrodipicolinate-N-succinyltransferase chain A" evidence="8">
    <location>
        <begin position="4"/>
        <end position="69"/>
    </location>
</feature>
<evidence type="ECO:0000256" key="6">
    <source>
        <dbReference type="ARBA" id="ARBA00023154"/>
    </source>
</evidence>
<evidence type="ECO:0000256" key="3">
    <source>
        <dbReference type="ARBA" id="ARBA00022679"/>
    </source>
</evidence>
<proteinExistence type="inferred from homology"/>
<name>A0A8J6UPS5_9GAMM</name>
<protein>
    <submittedName>
        <fullName evidence="9">2,3,4,5-tetrahydropyridine-2,6-dicarboxylate N-succinyltransferase</fullName>
        <ecNumber evidence="9">2.3.1.117</ecNumber>
    </submittedName>
</protein>
<dbReference type="Pfam" id="PF14602">
    <property type="entry name" value="Hexapep_2"/>
    <property type="match status" value="1"/>
</dbReference>
<evidence type="ECO:0000256" key="4">
    <source>
        <dbReference type="ARBA" id="ARBA00022737"/>
    </source>
</evidence>
<comment type="caution">
    <text evidence="9">The sequence shown here is derived from an EMBL/GenBank/DDBJ whole genome shotgun (WGS) entry which is preliminary data.</text>
</comment>
<keyword evidence="10" id="KW-1185">Reference proteome</keyword>
<keyword evidence="7 9" id="KW-0012">Acyltransferase</keyword>
<dbReference type="NCBIfam" id="NF008808">
    <property type="entry name" value="PRK11830.1"/>
    <property type="match status" value="1"/>
</dbReference>
<evidence type="ECO:0000259" key="8">
    <source>
        <dbReference type="Pfam" id="PF14805"/>
    </source>
</evidence>
<dbReference type="InterPro" id="IPR018357">
    <property type="entry name" value="Hexapep_transf_CS"/>
</dbReference>
<keyword evidence="4" id="KW-0677">Repeat</keyword>
<dbReference type="GO" id="GO:0008666">
    <property type="term" value="F:2,3,4,5-tetrahydropyridine-2,6-dicarboxylate N-succinyltransferase activity"/>
    <property type="evidence" value="ECO:0007669"/>
    <property type="project" value="UniProtKB-EC"/>
</dbReference>
<keyword evidence="5" id="KW-0220">Diaminopimelate biosynthesis</keyword>
<dbReference type="Pfam" id="PF14805">
    <property type="entry name" value="THDPS_N_2"/>
    <property type="match status" value="1"/>
</dbReference>
<dbReference type="InterPro" id="IPR023180">
    <property type="entry name" value="THP_succinylTrfase_dom1"/>
</dbReference>
<organism evidence="9 10">
    <name type="scientific">Neiella litorisoli</name>
    <dbReference type="NCBI Taxonomy" id="2771431"/>
    <lineage>
        <taxon>Bacteria</taxon>
        <taxon>Pseudomonadati</taxon>
        <taxon>Pseudomonadota</taxon>
        <taxon>Gammaproteobacteria</taxon>
        <taxon>Alteromonadales</taxon>
        <taxon>Echinimonadaceae</taxon>
        <taxon>Neiella</taxon>
    </lineage>
</organism>
<evidence type="ECO:0000256" key="5">
    <source>
        <dbReference type="ARBA" id="ARBA00022915"/>
    </source>
</evidence>
<dbReference type="InterPro" id="IPR050179">
    <property type="entry name" value="Trans_hexapeptide_repeat"/>
</dbReference>
<dbReference type="EC" id="2.3.1.117" evidence="9"/>
<dbReference type="SUPFAM" id="SSF51161">
    <property type="entry name" value="Trimeric LpxA-like enzymes"/>
    <property type="match status" value="1"/>
</dbReference>
<dbReference type="InterPro" id="IPR037133">
    <property type="entry name" value="THP_succinylTrfase_N_sf"/>
</dbReference>
<dbReference type="Gene3D" id="2.160.10.10">
    <property type="entry name" value="Hexapeptide repeat proteins"/>
    <property type="match status" value="1"/>
</dbReference>
<keyword evidence="6" id="KW-0457">Lysine biosynthesis</keyword>
<dbReference type="PROSITE" id="PS00101">
    <property type="entry name" value="HEXAPEP_TRANSFERASES"/>
    <property type="match status" value="1"/>
</dbReference>
<dbReference type="AlphaFoldDB" id="A0A8J6UPS5"/>
<sequence length="265" mass="28286">MTNLQVIIEAAFERRSELSPTSVDQKIRDAIEQTLTMLTTGQLRVAEKLAGEWVVHQWLKKAILLSLQLADDSDLAQQSADVNDWPPFQSPQQLAAPNQRFACRSAHIAEQVALMPCYISHGAYVDQATQIGAWAAIGSCAQIGKQVQLCDGVSIGSMLEPLSAKPTIIEDDCYIGASSVIADGVVIEQGSIIATGVTIGQSTRIYHRDSGATYHGRVPAGSVVVAGSLPYQDGKYSLNAAIIVRSVDANTRATLGVDALLRAAL</sequence>
<accession>A0A8J6UPS5</accession>
<gene>
    <name evidence="9" type="ORF">IC617_07960</name>
</gene>
<keyword evidence="3 9" id="KW-0808">Transferase</keyword>
<dbReference type="GO" id="GO:0019877">
    <property type="term" value="P:diaminopimelate biosynthetic process"/>
    <property type="evidence" value="ECO:0007669"/>
    <property type="project" value="UniProtKB-KW"/>
</dbReference>
<dbReference type="RefSeq" id="WP_191144453.1">
    <property type="nucleotide sequence ID" value="NZ_JACXAF010000008.1"/>
</dbReference>
<comment type="similarity">
    <text evidence="1">Belongs to the transferase hexapeptide repeat family.</text>
</comment>
<dbReference type="PANTHER" id="PTHR43300">
    <property type="entry name" value="ACETYLTRANSFERASE"/>
    <property type="match status" value="1"/>
</dbReference>
<evidence type="ECO:0000313" key="10">
    <source>
        <dbReference type="Proteomes" id="UP000638014"/>
    </source>
</evidence>